<dbReference type="EC" id="2.5.1.75" evidence="10"/>
<dbReference type="AlphaFoldDB" id="A0A6N7W5V1"/>
<keyword evidence="5 10" id="KW-0819">tRNA processing</keyword>
<comment type="caution">
    <text evidence="14">The sequence shown here is derived from an EMBL/GenBank/DDBJ whole genome shotgun (WGS) entry which is preliminary data.</text>
</comment>
<dbReference type="HAMAP" id="MF_00185">
    <property type="entry name" value="IPP_trans"/>
    <property type="match status" value="1"/>
</dbReference>
<evidence type="ECO:0000256" key="3">
    <source>
        <dbReference type="ARBA" id="ARBA00005842"/>
    </source>
</evidence>
<gene>
    <name evidence="10 14" type="primary">miaA</name>
    <name evidence="14" type="ORF">FYJ24_02215</name>
</gene>
<evidence type="ECO:0000256" key="2">
    <source>
        <dbReference type="ARBA" id="ARBA00003213"/>
    </source>
</evidence>
<organism evidence="14 15">
    <name type="scientific">Scrofimicrobium canadense</name>
    <dbReference type="NCBI Taxonomy" id="2652290"/>
    <lineage>
        <taxon>Bacteria</taxon>
        <taxon>Bacillati</taxon>
        <taxon>Actinomycetota</taxon>
        <taxon>Actinomycetes</taxon>
        <taxon>Actinomycetales</taxon>
        <taxon>Actinomycetaceae</taxon>
        <taxon>Scrofimicrobium</taxon>
    </lineage>
</organism>
<dbReference type="Proteomes" id="UP000470875">
    <property type="component" value="Unassembled WGS sequence"/>
</dbReference>
<dbReference type="NCBIfam" id="TIGR00174">
    <property type="entry name" value="miaA"/>
    <property type="match status" value="1"/>
</dbReference>
<dbReference type="InterPro" id="IPR039657">
    <property type="entry name" value="Dimethylallyltransferase"/>
</dbReference>
<dbReference type="PANTHER" id="PTHR11088">
    <property type="entry name" value="TRNA DIMETHYLALLYLTRANSFERASE"/>
    <property type="match status" value="1"/>
</dbReference>
<protein>
    <recommendedName>
        <fullName evidence="10">tRNA dimethylallyltransferase</fullName>
        <ecNumber evidence="10">2.5.1.75</ecNumber>
    </recommendedName>
    <alternativeName>
        <fullName evidence="10">Dimethylallyl diphosphate:tRNA dimethylallyltransferase</fullName>
        <shortName evidence="10">DMAPP:tRNA dimethylallyltransferase</shortName>
        <shortName evidence="10">DMATase</shortName>
    </alternativeName>
    <alternativeName>
        <fullName evidence="10">Isopentenyl-diphosphate:tRNA isopentenyltransferase</fullName>
        <shortName evidence="10">IPP transferase</shortName>
        <shortName evidence="10">IPPT</shortName>
        <shortName evidence="10">IPTase</shortName>
    </alternativeName>
</protein>
<keyword evidence="4 10" id="KW-0808">Transferase</keyword>
<comment type="subunit">
    <text evidence="10">Monomer.</text>
</comment>
<dbReference type="PANTHER" id="PTHR11088:SF60">
    <property type="entry name" value="TRNA DIMETHYLALLYLTRANSFERASE"/>
    <property type="match status" value="1"/>
</dbReference>
<comment type="similarity">
    <text evidence="3 10 13">Belongs to the IPP transferase family.</text>
</comment>
<evidence type="ECO:0000256" key="1">
    <source>
        <dbReference type="ARBA" id="ARBA00001946"/>
    </source>
</evidence>
<dbReference type="GO" id="GO:0006400">
    <property type="term" value="P:tRNA modification"/>
    <property type="evidence" value="ECO:0007669"/>
    <property type="project" value="TreeGrafter"/>
</dbReference>
<reference evidence="14 15" key="1">
    <citation type="submission" date="2019-08" db="EMBL/GenBank/DDBJ databases">
        <title>In-depth cultivation of the pig gut microbiome towards novel bacterial diversity and tailored functional studies.</title>
        <authorList>
            <person name="Wylensek D."/>
            <person name="Hitch T.C.A."/>
            <person name="Clavel T."/>
        </authorList>
    </citation>
    <scope>NUCLEOTIDE SEQUENCE [LARGE SCALE GENOMIC DNA]</scope>
    <source>
        <strain evidence="14 15">WB03_NA08</strain>
    </source>
</reference>
<feature type="site" description="Interaction with substrate tRNA" evidence="10">
    <location>
        <position position="120"/>
    </location>
</feature>
<dbReference type="GO" id="GO:0005524">
    <property type="term" value="F:ATP binding"/>
    <property type="evidence" value="ECO:0007669"/>
    <property type="project" value="UniProtKB-UniRule"/>
</dbReference>
<keyword evidence="6 10" id="KW-0547">Nucleotide-binding</keyword>
<comment type="caution">
    <text evidence="10">Lacks conserved residue(s) required for the propagation of feature annotation.</text>
</comment>
<dbReference type="Pfam" id="PF01715">
    <property type="entry name" value="IPPT"/>
    <property type="match status" value="1"/>
</dbReference>
<dbReference type="RefSeq" id="WP_318656463.1">
    <property type="nucleotide sequence ID" value="NZ_VULO01000002.1"/>
</dbReference>
<accession>A0A6N7W5V1</accession>
<dbReference type="Gene3D" id="1.10.20.140">
    <property type="match status" value="1"/>
</dbReference>
<keyword evidence="8 10" id="KW-0460">Magnesium</keyword>
<dbReference type="GO" id="GO:0052381">
    <property type="term" value="F:tRNA dimethylallyltransferase activity"/>
    <property type="evidence" value="ECO:0007669"/>
    <property type="project" value="UniProtKB-UniRule"/>
</dbReference>
<keyword evidence="7 10" id="KW-0067">ATP-binding</keyword>
<feature type="binding site" evidence="10">
    <location>
        <begin position="13"/>
        <end position="18"/>
    </location>
    <ligand>
        <name>substrate</name>
    </ligand>
</feature>
<dbReference type="InterPro" id="IPR018022">
    <property type="entry name" value="IPT"/>
</dbReference>
<comment type="catalytic activity">
    <reaction evidence="9 10 11">
        <text>adenosine(37) in tRNA + dimethylallyl diphosphate = N(6)-dimethylallyladenosine(37) in tRNA + diphosphate</text>
        <dbReference type="Rhea" id="RHEA:26482"/>
        <dbReference type="Rhea" id="RHEA-COMP:10162"/>
        <dbReference type="Rhea" id="RHEA-COMP:10375"/>
        <dbReference type="ChEBI" id="CHEBI:33019"/>
        <dbReference type="ChEBI" id="CHEBI:57623"/>
        <dbReference type="ChEBI" id="CHEBI:74411"/>
        <dbReference type="ChEBI" id="CHEBI:74415"/>
        <dbReference type="EC" id="2.5.1.75"/>
    </reaction>
</comment>
<dbReference type="InterPro" id="IPR027417">
    <property type="entry name" value="P-loop_NTPase"/>
</dbReference>
<name>A0A6N7W5V1_9ACTO</name>
<evidence type="ECO:0000256" key="6">
    <source>
        <dbReference type="ARBA" id="ARBA00022741"/>
    </source>
</evidence>
<evidence type="ECO:0000313" key="14">
    <source>
        <dbReference type="EMBL" id="MSS83596.1"/>
    </source>
</evidence>
<feature type="binding site" evidence="10">
    <location>
        <begin position="11"/>
        <end position="18"/>
    </location>
    <ligand>
        <name>ATP</name>
        <dbReference type="ChEBI" id="CHEBI:30616"/>
    </ligand>
</feature>
<evidence type="ECO:0000256" key="4">
    <source>
        <dbReference type="ARBA" id="ARBA00022679"/>
    </source>
</evidence>
<sequence>MATIPPIAVVGQTASGKSDLALDLAEVLGIPIISADAMQLYRGLDIGTAKVPVEERRGIPHFQLDQLDVHEDASVAAYQAHARADLDRVGSRAVIAGGSGLYLRAFLDHFEFPGQDPAIRSKLNEEGKILGTDALHSRLQSLDPAAAAVIHPNNLRRVVRALEVIQITGRPFSASLPRYEYVYPGTVQIAIAWEKDHLDQRINQRSQKMFDEGIIEEARLLEGLKDDATACKATGYKEARAVLAGEMTVADAISQVALATRQLASRQLKWFRRDPRIHWLPAGPQLLERALEAANLDNPKSFA</sequence>
<evidence type="ECO:0000256" key="8">
    <source>
        <dbReference type="ARBA" id="ARBA00022842"/>
    </source>
</evidence>
<keyword evidence="15" id="KW-1185">Reference proteome</keyword>
<proteinExistence type="inferred from homology"/>
<dbReference type="SUPFAM" id="SSF52540">
    <property type="entry name" value="P-loop containing nucleoside triphosphate hydrolases"/>
    <property type="match status" value="1"/>
</dbReference>
<evidence type="ECO:0000256" key="7">
    <source>
        <dbReference type="ARBA" id="ARBA00022840"/>
    </source>
</evidence>
<evidence type="ECO:0000256" key="12">
    <source>
        <dbReference type="RuleBase" id="RU003784"/>
    </source>
</evidence>
<dbReference type="Gene3D" id="3.40.50.300">
    <property type="entry name" value="P-loop containing nucleotide triphosphate hydrolases"/>
    <property type="match status" value="1"/>
</dbReference>
<comment type="cofactor">
    <cofactor evidence="1 10">
        <name>Mg(2+)</name>
        <dbReference type="ChEBI" id="CHEBI:18420"/>
    </cofactor>
</comment>
<evidence type="ECO:0000256" key="13">
    <source>
        <dbReference type="RuleBase" id="RU003785"/>
    </source>
</evidence>
<dbReference type="EMBL" id="VULO01000002">
    <property type="protein sequence ID" value="MSS83596.1"/>
    <property type="molecule type" value="Genomic_DNA"/>
</dbReference>
<evidence type="ECO:0000256" key="11">
    <source>
        <dbReference type="RuleBase" id="RU003783"/>
    </source>
</evidence>
<evidence type="ECO:0000256" key="10">
    <source>
        <dbReference type="HAMAP-Rule" id="MF_00185"/>
    </source>
</evidence>
<comment type="function">
    <text evidence="2 10 12">Catalyzes the transfer of a dimethylallyl group onto the adenine at position 37 in tRNAs that read codons beginning with uridine, leading to the formation of N6-(dimethylallyl)adenosine (i(6)A).</text>
</comment>
<evidence type="ECO:0000256" key="9">
    <source>
        <dbReference type="ARBA" id="ARBA00049563"/>
    </source>
</evidence>
<evidence type="ECO:0000256" key="5">
    <source>
        <dbReference type="ARBA" id="ARBA00022694"/>
    </source>
</evidence>
<evidence type="ECO:0000313" key="15">
    <source>
        <dbReference type="Proteomes" id="UP000470875"/>
    </source>
</evidence>
<dbReference type="FunFam" id="1.10.20.140:FF:000001">
    <property type="entry name" value="tRNA dimethylallyltransferase"/>
    <property type="match status" value="1"/>
</dbReference>
<feature type="site" description="Interaction with substrate tRNA" evidence="10">
    <location>
        <position position="99"/>
    </location>
</feature>